<evidence type="ECO:0000313" key="3">
    <source>
        <dbReference type="Proteomes" id="UP000177798"/>
    </source>
</evidence>
<reference evidence="3" key="1">
    <citation type="journal article" date="2017" name="Genome Biol. Evol.">
        <title>The complete genome sequence of the phytopathogenic fungus Sclerotinia sclerotiorum reveals insights into the genome architecture of broad host range pathogens.</title>
        <authorList>
            <person name="Derbyshire M."/>
            <person name="Denton-Giles M."/>
            <person name="Hegedus D."/>
            <person name="Seifbarghy S."/>
            <person name="Rollins J."/>
            <person name="van Kan J."/>
            <person name="Seidl M.F."/>
            <person name="Faino L."/>
            <person name="Mbengue M."/>
            <person name="Navaud O."/>
            <person name="Raffaele S."/>
            <person name="Hammond-Kosack K."/>
            <person name="Heard S."/>
            <person name="Oliver R."/>
        </authorList>
    </citation>
    <scope>NUCLEOTIDE SEQUENCE [LARGE SCALE GENOMIC DNA]</scope>
    <source>
        <strain evidence="3">ATCC 18683 / 1980 / Ss-1</strain>
    </source>
</reference>
<name>A0A1D9Q224_SCLS1</name>
<feature type="region of interest" description="Disordered" evidence="1">
    <location>
        <begin position="129"/>
        <end position="158"/>
    </location>
</feature>
<proteinExistence type="predicted"/>
<dbReference type="RefSeq" id="XP_001596613.1">
    <property type="nucleotide sequence ID" value="XM_001596563.1"/>
</dbReference>
<dbReference type="EMBL" id="CP017817">
    <property type="protein sequence ID" value="APA08977.1"/>
    <property type="molecule type" value="Genomic_DNA"/>
</dbReference>
<feature type="compositionally biased region" description="Pro residues" evidence="1">
    <location>
        <begin position="142"/>
        <end position="158"/>
    </location>
</feature>
<dbReference type="KEGG" id="ssl:SS1G_02834"/>
<accession>A0A1D9Q224</accession>
<organism evidence="2 3">
    <name type="scientific">Sclerotinia sclerotiorum (strain ATCC 18683 / 1980 / Ss-1)</name>
    <name type="common">White mold</name>
    <name type="synonym">Whetzelinia sclerotiorum</name>
    <dbReference type="NCBI Taxonomy" id="665079"/>
    <lineage>
        <taxon>Eukaryota</taxon>
        <taxon>Fungi</taxon>
        <taxon>Dikarya</taxon>
        <taxon>Ascomycota</taxon>
        <taxon>Pezizomycotina</taxon>
        <taxon>Leotiomycetes</taxon>
        <taxon>Helotiales</taxon>
        <taxon>Sclerotiniaceae</taxon>
        <taxon>Sclerotinia</taxon>
    </lineage>
</organism>
<dbReference type="Proteomes" id="UP000177798">
    <property type="component" value="Chromosome 4"/>
</dbReference>
<dbReference type="OrthoDB" id="3542587at2759"/>
<evidence type="ECO:0000256" key="1">
    <source>
        <dbReference type="SAM" id="MobiDB-lite"/>
    </source>
</evidence>
<protein>
    <submittedName>
        <fullName evidence="2">Uncharacterized protein</fullName>
    </submittedName>
</protein>
<dbReference type="VEuPathDB" id="FungiDB:sscle_04g037470"/>
<sequence length="391" mass="44219">MLVRLKLSSNGAECYTRAIKLIGNVQAQHIDPFGSTISLTLPDFKKLDTVEDLMIIILFLRTRNHTEPDCVARILEYTISNKLRDRSIVGRIVKVYNENRELQELKLLDFLQIWSSFLTNEVSNLSRRPSFSPSLSPSLSPLLPPSRPPSLEPSLPPPSQLGLGKKATHYAKVNLPVPQTYTNDDNKALLHRYQVFYGSDLKLIPPHYYKGAGLWFGLDIWLGVGYSYSRLIVVVPPEIQILINIQPLKGYFGTDITLNRCAFLTVCNMELEKHKNTIKGQLLVNKIQETISSFADDVKELEEQVTSTDLNLINIVSFFNKNVVYSESFNCNVRAAAGKLRGVWAGLGGSVFLDIKGDRFSYGFWLRICDFGIGWNLEYRGSNMGRVLEMH</sequence>
<feature type="compositionally biased region" description="Low complexity" evidence="1">
    <location>
        <begin position="129"/>
        <end position="141"/>
    </location>
</feature>
<gene>
    <name evidence="2" type="ORF">sscle_04g037470</name>
</gene>
<dbReference type="AlphaFoldDB" id="A0A1D9Q224"/>
<evidence type="ECO:0000313" key="2">
    <source>
        <dbReference type="EMBL" id="APA08977.1"/>
    </source>
</evidence>